<evidence type="ECO:0000256" key="5">
    <source>
        <dbReference type="ARBA" id="ARBA00022741"/>
    </source>
</evidence>
<keyword evidence="13" id="KW-1185">Reference proteome</keyword>
<dbReference type="PROSITE" id="PS50893">
    <property type="entry name" value="ABC_TRANSPORTER_2"/>
    <property type="match status" value="1"/>
</dbReference>
<evidence type="ECO:0000313" key="13">
    <source>
        <dbReference type="Proteomes" id="UP001596527"/>
    </source>
</evidence>
<sequence>MLELRNVRKTYTVADFTQVALDDVSIAFRDSEFVAVLGPSGSGKTTLLNIVGGLDHYDAGDLVIDGISTKRFRDRDWDAYRNNRIGFVFQSYNLIPHQTVLSNVELALTLSGVPAAQRRQRAVAALDRVGLADHIGKLPSQLSGGQMQRVAIARALINDPEIVLADEPTGALDSTTSLQIMDLLTEIAHDRLVVMVTHNPELAQRYATRTVTLRDGVVRDDTDPFDAAAAGTRPARAARRTAMSFLTAMSLSFRNLMTKKGRTLMTSFAGSIGIIGIATILALANGVNNYIASVEEDTLSVYPLTIQSQGMDMTSMMVASADMGGTGSGEGDEGDAAASGEIPEASVVGSMFSSVGSNDLEALKGYLDQDGGGIRSQANSIEYTYDVTPQIFQSDTSDGVRQVNPDSTFAPLGFGADVSTSSLMSSYMSTSVFSQMMSDPSLVEQQYDVVAGSWPRDYDEAVVVLMPGGTVSDYMLYAMGLRDASELDAMVEQLAEGKDVGATTETASFTPEELMGVTFKVVDATGYYAHDDTYDVWTDRSGDAAFLKDLVDDGDELRISGVVAPKDGATATALSPGIYYTPALTSRLIDRASRTAILRDQIAHPGIDVFTGRSFTDEAAGADGGEDFDMSKLISVDEDAIAKAFTFDGSTLSLDASSLDLSGMDLSGLVGAGGLAGLDLSGLDLSDIRIDPAQLPELDLEQVARDVDLGQLIEGVDLSEVLSGIDYGAILEEAAGEVDQEALAEVATRITVAFGEYCANDPEAACGEDIGAAFAAFQQTDAGKAVMADSQAILDELTSAVDGATADLSAQVMARLSQAVQEQVAAHADELQAQIQSAMADDMQQATQAYLAQVSAQLSQQIASQLQTQMTQMSTQIGDALQTQLTSAVGAAMTQAMSQLAQNMSGAMGIDQDAFLGAFRFTMDEEQLSQLLMSMMTTQQASLEGNYAKLGYADLDKPFQIDIYPKDFESKGRILDILDAYNADREQAGEEDKVITYTDLVGTLMSSVTTIVDVVSYVLTAFVAISLVVSSIMIGVITYISVLERKKEIGILRSIGASKRDIRRVFNAETIIIGLVAGIIGIGVTLLLTLPANAIVDARFGIPQVAQLPVTAGAILVAISVGLTFLAGLFPSSAAARADPVEALRSE</sequence>
<evidence type="ECO:0000259" key="11">
    <source>
        <dbReference type="PROSITE" id="PS50893"/>
    </source>
</evidence>
<dbReference type="Proteomes" id="UP001596527">
    <property type="component" value="Unassembled WGS sequence"/>
</dbReference>
<feature type="domain" description="ABC transporter" evidence="11">
    <location>
        <begin position="2"/>
        <end position="240"/>
    </location>
</feature>
<dbReference type="Pfam" id="PF02687">
    <property type="entry name" value="FtsX"/>
    <property type="match status" value="1"/>
</dbReference>
<keyword evidence="4 10" id="KW-0812">Transmembrane</keyword>
<accession>A0ABW2SLE1</accession>
<gene>
    <name evidence="12" type="ORF">ACFQWG_05695</name>
</gene>
<keyword evidence="5" id="KW-0547">Nucleotide-binding</keyword>
<dbReference type="InterPro" id="IPR003439">
    <property type="entry name" value="ABC_transporter-like_ATP-bd"/>
</dbReference>
<dbReference type="InterPro" id="IPR017911">
    <property type="entry name" value="MacB-like_ATP-bd"/>
</dbReference>
<keyword evidence="3" id="KW-1003">Cell membrane</keyword>
<evidence type="ECO:0000256" key="10">
    <source>
        <dbReference type="SAM" id="Phobius"/>
    </source>
</evidence>
<dbReference type="PROSITE" id="PS00211">
    <property type="entry name" value="ABC_TRANSPORTER_1"/>
    <property type="match status" value="1"/>
</dbReference>
<evidence type="ECO:0000256" key="7">
    <source>
        <dbReference type="ARBA" id="ARBA00022989"/>
    </source>
</evidence>
<evidence type="ECO:0000256" key="9">
    <source>
        <dbReference type="ARBA" id="ARBA00038388"/>
    </source>
</evidence>
<feature type="transmembrane region" description="Helical" evidence="10">
    <location>
        <begin position="264"/>
        <end position="284"/>
    </location>
</feature>
<evidence type="ECO:0000256" key="8">
    <source>
        <dbReference type="ARBA" id="ARBA00023136"/>
    </source>
</evidence>
<keyword evidence="6 12" id="KW-0067">ATP-binding</keyword>
<dbReference type="InterPro" id="IPR003838">
    <property type="entry name" value="ABC3_permease_C"/>
</dbReference>
<dbReference type="SUPFAM" id="SSF52540">
    <property type="entry name" value="P-loop containing nucleoside triphosphate hydrolases"/>
    <property type="match status" value="1"/>
</dbReference>
<protein>
    <submittedName>
        <fullName evidence="12">ATP-binding cassette domain-containing protein</fullName>
    </submittedName>
</protein>
<dbReference type="InterPro" id="IPR003593">
    <property type="entry name" value="AAA+_ATPase"/>
</dbReference>
<dbReference type="InterPro" id="IPR027417">
    <property type="entry name" value="P-loop_NTPase"/>
</dbReference>
<dbReference type="InterPro" id="IPR017871">
    <property type="entry name" value="ABC_transporter-like_CS"/>
</dbReference>
<keyword evidence="7 10" id="KW-1133">Transmembrane helix</keyword>
<dbReference type="PANTHER" id="PTHR42798:SF6">
    <property type="entry name" value="CELL DIVISION ATP-BINDING PROTEIN FTSE"/>
    <property type="match status" value="1"/>
</dbReference>
<feature type="transmembrane region" description="Helical" evidence="10">
    <location>
        <begin position="1110"/>
        <end position="1130"/>
    </location>
</feature>
<comment type="subcellular location">
    <subcellularLocation>
        <location evidence="1">Cell inner membrane</location>
        <topology evidence="1">Multi-pass membrane protein</topology>
    </subcellularLocation>
</comment>
<evidence type="ECO:0000256" key="3">
    <source>
        <dbReference type="ARBA" id="ARBA00022475"/>
    </source>
</evidence>
<evidence type="ECO:0000313" key="12">
    <source>
        <dbReference type="EMBL" id="MFC7580699.1"/>
    </source>
</evidence>
<proteinExistence type="inferred from homology"/>
<keyword evidence="8 10" id="KW-0472">Membrane</keyword>
<dbReference type="RefSeq" id="WP_380973018.1">
    <property type="nucleotide sequence ID" value="NZ_JBHTEF010000001.1"/>
</dbReference>
<comment type="caution">
    <text evidence="12">The sequence shown here is derived from an EMBL/GenBank/DDBJ whole genome shotgun (WGS) entry which is preliminary data.</text>
</comment>
<evidence type="ECO:0000256" key="1">
    <source>
        <dbReference type="ARBA" id="ARBA00004429"/>
    </source>
</evidence>
<dbReference type="PANTHER" id="PTHR42798">
    <property type="entry name" value="LIPOPROTEIN-RELEASING SYSTEM ATP-BINDING PROTEIN LOLD"/>
    <property type="match status" value="1"/>
</dbReference>
<comment type="similarity">
    <text evidence="9">Belongs to the ABC transporter superfamily. Macrolide exporter (TC 3.A.1.122) family.</text>
</comment>
<evidence type="ECO:0000256" key="4">
    <source>
        <dbReference type="ARBA" id="ARBA00022692"/>
    </source>
</evidence>
<feature type="transmembrane region" description="Helical" evidence="10">
    <location>
        <begin position="1064"/>
        <end position="1090"/>
    </location>
</feature>
<dbReference type="CDD" id="cd03255">
    <property type="entry name" value="ABC_MJ0796_LolCDE_FtsE"/>
    <property type="match status" value="1"/>
</dbReference>
<name>A0ABW2SLE1_9ACTO</name>
<dbReference type="GO" id="GO:0005524">
    <property type="term" value="F:ATP binding"/>
    <property type="evidence" value="ECO:0007669"/>
    <property type="project" value="UniProtKB-KW"/>
</dbReference>
<dbReference type="Pfam" id="PF00005">
    <property type="entry name" value="ABC_tran"/>
    <property type="match status" value="1"/>
</dbReference>
<dbReference type="Gene3D" id="3.40.50.300">
    <property type="entry name" value="P-loop containing nucleotide triphosphate hydrolases"/>
    <property type="match status" value="1"/>
</dbReference>
<dbReference type="EMBL" id="JBHTEF010000001">
    <property type="protein sequence ID" value="MFC7580699.1"/>
    <property type="molecule type" value="Genomic_DNA"/>
</dbReference>
<evidence type="ECO:0000256" key="2">
    <source>
        <dbReference type="ARBA" id="ARBA00022448"/>
    </source>
</evidence>
<feature type="transmembrane region" description="Helical" evidence="10">
    <location>
        <begin position="1014"/>
        <end position="1043"/>
    </location>
</feature>
<reference evidence="13" key="1">
    <citation type="journal article" date="2019" name="Int. J. Syst. Evol. Microbiol.">
        <title>The Global Catalogue of Microorganisms (GCM) 10K type strain sequencing project: providing services to taxonomists for standard genome sequencing and annotation.</title>
        <authorList>
            <consortium name="The Broad Institute Genomics Platform"/>
            <consortium name="The Broad Institute Genome Sequencing Center for Infectious Disease"/>
            <person name="Wu L."/>
            <person name="Ma J."/>
        </authorList>
    </citation>
    <scope>NUCLEOTIDE SEQUENCE [LARGE SCALE GENOMIC DNA]</scope>
    <source>
        <strain evidence="13">CCUG 56698</strain>
    </source>
</reference>
<dbReference type="SMART" id="SM00382">
    <property type="entry name" value="AAA"/>
    <property type="match status" value="1"/>
</dbReference>
<keyword evidence="2" id="KW-0813">Transport</keyword>
<organism evidence="12 13">
    <name type="scientific">Schaalia naturae</name>
    <dbReference type="NCBI Taxonomy" id="635203"/>
    <lineage>
        <taxon>Bacteria</taxon>
        <taxon>Bacillati</taxon>
        <taxon>Actinomycetota</taxon>
        <taxon>Actinomycetes</taxon>
        <taxon>Actinomycetales</taxon>
        <taxon>Actinomycetaceae</taxon>
        <taxon>Schaalia</taxon>
    </lineage>
</organism>
<evidence type="ECO:0000256" key="6">
    <source>
        <dbReference type="ARBA" id="ARBA00022840"/>
    </source>
</evidence>